<evidence type="ECO:0000256" key="2">
    <source>
        <dbReference type="ARBA" id="ARBA00022722"/>
    </source>
</evidence>
<keyword evidence="2" id="KW-0540">Nuclease</keyword>
<dbReference type="Gene3D" id="3.30.420.10">
    <property type="entry name" value="Ribonuclease H-like superfamily/Ribonuclease H"/>
    <property type="match status" value="4"/>
</dbReference>
<evidence type="ECO:0000256" key="5">
    <source>
        <dbReference type="SAM" id="Coils"/>
    </source>
</evidence>
<evidence type="ECO:0000259" key="7">
    <source>
        <dbReference type="SMART" id="SM00479"/>
    </source>
</evidence>
<dbReference type="AlphaFoldDB" id="A0A1B6E1S5"/>
<proteinExistence type="predicted"/>
<keyword evidence="3" id="KW-0378">Hydrolase</keyword>
<evidence type="ECO:0000313" key="11">
    <source>
        <dbReference type="EMBL" id="JAS31883.1"/>
    </source>
</evidence>
<evidence type="ECO:0000256" key="4">
    <source>
        <dbReference type="ARBA" id="ARBA00025599"/>
    </source>
</evidence>
<dbReference type="GO" id="GO:0003676">
    <property type="term" value="F:nucleic acid binding"/>
    <property type="evidence" value="ECO:0007669"/>
    <property type="project" value="InterPro"/>
</dbReference>
<dbReference type="PANTHER" id="PTHR12801">
    <property type="entry name" value="RNA EXONUCLEASE REXO1 / RECO3 FAMILY MEMBER-RELATED"/>
    <property type="match status" value="1"/>
</dbReference>
<dbReference type="EMBL" id="GEDC01005415">
    <property type="protein sequence ID" value="JAS31883.1"/>
    <property type="molecule type" value="Transcribed_RNA"/>
</dbReference>
<evidence type="ECO:0000256" key="3">
    <source>
        <dbReference type="ARBA" id="ARBA00022801"/>
    </source>
</evidence>
<dbReference type="SUPFAM" id="SSF53098">
    <property type="entry name" value="Ribonuclease H-like"/>
    <property type="match status" value="4"/>
</dbReference>
<keyword evidence="6" id="KW-0732">Signal</keyword>
<feature type="signal peptide" evidence="6">
    <location>
        <begin position="1"/>
        <end position="20"/>
    </location>
</feature>
<dbReference type="GO" id="GO:0005634">
    <property type="term" value="C:nucleus"/>
    <property type="evidence" value="ECO:0007669"/>
    <property type="project" value="TreeGrafter"/>
</dbReference>
<dbReference type="InterPro" id="IPR036397">
    <property type="entry name" value="RNaseH_sf"/>
</dbReference>
<feature type="domain" description="Exonuclease" evidence="7">
    <location>
        <begin position="40"/>
        <end position="202"/>
    </location>
</feature>
<dbReference type="InterPro" id="IPR047021">
    <property type="entry name" value="REXO1/3/4-like"/>
</dbReference>
<keyword evidence="5" id="KW-0175">Coiled coil</keyword>
<evidence type="ECO:0000256" key="1">
    <source>
        <dbReference type="ARBA" id="ARBA00022552"/>
    </source>
</evidence>
<protein>
    <recommendedName>
        <fullName evidence="7">Exonuclease domain-containing protein</fullName>
    </recommendedName>
</protein>
<organism evidence="11">
    <name type="scientific">Clastoptera arizonana</name>
    <name type="common">Arizona spittle bug</name>
    <dbReference type="NCBI Taxonomy" id="38151"/>
    <lineage>
        <taxon>Eukaryota</taxon>
        <taxon>Metazoa</taxon>
        <taxon>Ecdysozoa</taxon>
        <taxon>Arthropoda</taxon>
        <taxon>Hexapoda</taxon>
        <taxon>Insecta</taxon>
        <taxon>Pterygota</taxon>
        <taxon>Neoptera</taxon>
        <taxon>Paraneoptera</taxon>
        <taxon>Hemiptera</taxon>
        <taxon>Auchenorrhyncha</taxon>
        <taxon>Cercopoidea</taxon>
        <taxon>Clastopteridae</taxon>
        <taxon>Clastoptera</taxon>
    </lineage>
</organism>
<dbReference type="EMBL" id="GEDC01028854">
    <property type="protein sequence ID" value="JAS08444.1"/>
    <property type="molecule type" value="Transcribed_RNA"/>
</dbReference>
<dbReference type="InterPro" id="IPR012337">
    <property type="entry name" value="RNaseH-like_sf"/>
</dbReference>
<dbReference type="PANTHER" id="PTHR12801:SF45">
    <property type="entry name" value="RNA EXONUCLEASE 4"/>
    <property type="match status" value="1"/>
</dbReference>
<dbReference type="SMART" id="SM00479">
    <property type="entry name" value="EXOIII"/>
    <property type="match status" value="2"/>
</dbReference>
<dbReference type="EMBL" id="GEDC01005570">
    <property type="protein sequence ID" value="JAS31728.1"/>
    <property type="molecule type" value="Transcribed_RNA"/>
</dbReference>
<comment type="function">
    <text evidence="4">Exoribonuclease involved in ribosome biosynthesis. Involved in the processing of ITS1, the internal transcribed spacer localized between the 18S and 5.8S rRNAs.</text>
</comment>
<dbReference type="GO" id="GO:0004527">
    <property type="term" value="F:exonuclease activity"/>
    <property type="evidence" value="ECO:0007669"/>
    <property type="project" value="InterPro"/>
</dbReference>
<feature type="domain" description="Exonuclease" evidence="7">
    <location>
        <begin position="213"/>
        <end position="378"/>
    </location>
</feature>
<feature type="chain" id="PRO_5008581735" description="Exonuclease domain-containing protein" evidence="6">
    <location>
        <begin position="21"/>
        <end position="778"/>
    </location>
</feature>
<dbReference type="GO" id="GO:0006364">
    <property type="term" value="P:rRNA processing"/>
    <property type="evidence" value="ECO:0007669"/>
    <property type="project" value="UniProtKB-KW"/>
</dbReference>
<dbReference type="InterPro" id="IPR013520">
    <property type="entry name" value="Ribonucl_H"/>
</dbReference>
<evidence type="ECO:0000313" key="10">
    <source>
        <dbReference type="EMBL" id="JAS31728.1"/>
    </source>
</evidence>
<dbReference type="EMBL" id="GEDC01013557">
    <property type="protein sequence ID" value="JAS23741.1"/>
    <property type="molecule type" value="Transcribed_RNA"/>
</dbReference>
<gene>
    <name evidence="9" type="ORF">g.26317</name>
    <name evidence="8" type="ORF">g.26318</name>
    <name evidence="11" type="ORF">g.26319</name>
    <name evidence="10" type="ORF">g.26321</name>
</gene>
<evidence type="ECO:0000256" key="6">
    <source>
        <dbReference type="SAM" id="SignalP"/>
    </source>
</evidence>
<accession>A0A1B6E1S5</accession>
<reference evidence="11" key="1">
    <citation type="submission" date="2015-12" db="EMBL/GenBank/DDBJ databases">
        <title>De novo transcriptome assembly of four potential Pierce s Disease insect vectors from Arizona vineyards.</title>
        <authorList>
            <person name="Tassone E.E."/>
        </authorList>
    </citation>
    <scope>NUCLEOTIDE SEQUENCE</scope>
</reference>
<evidence type="ECO:0000313" key="8">
    <source>
        <dbReference type="EMBL" id="JAS08444.1"/>
    </source>
</evidence>
<feature type="coiled-coil region" evidence="5">
    <location>
        <begin position="750"/>
        <end position="777"/>
    </location>
</feature>
<evidence type="ECO:0000313" key="9">
    <source>
        <dbReference type="EMBL" id="JAS23741.1"/>
    </source>
</evidence>
<sequence>MIFKVFHWSTICIFIDIVCAVELGNAENDKRFHTQSGHRAPVALTCQKVFINPQGNLSEIIAKVTIVNEDGVVIYNKFIKPLEPVIDYRTSLTSITPKDLDDGDHYFTVRRDLIDLLGWRIIVGHKIADCLKALKINIPLYLLRDTAYFKQFFKPGSYEHPKLKSLARQYLNTDIEVHFQNTTENAIVAMNLYKKFRVAWDKETVNQLHASRIAFAINCKIVEGIMPDKKKANMIARISIVDYYGFVVYDRLFKSIWPVIDYRSNYTGLYAGNFTKNAVTLCREKEKLELLLKGNVLVGYGLLHDLTVLGLKHQFSLCRDAATFTKFKRAIADKTTPTLNELASHFLNKTFDTNQHDSVQQAHIAMLLYINFKSEWDSEVKSTFHSYVQHRRRQVKMKKYAPVAIFYSRVLMNSQYGNVKALGRVTIVNEYHHCIYDKFIYQRNMNVVDCYTNMTGIRLADIQSGVSITELKKDLKHLLDEKLIIGYNLKHFFLPLRYKFNMSNIREISIYHKFRTPENTKLPINIIAEKFLNTSLIGFVHPVTKARLFMSLYFKYKNDWDAYAEQLYTEYKLNSLKVLTEQEISVESFEPISMQCSSVIPNPWDSFRDKALARIVFIDKEGQCVYDNYIKKYSDIIDLNKTSSSITPDRLFNGTDYFKSIFQIYKIIDKKIIIGEELYKCFRMIQLKIRWWLVRDVSFFSKFKIQYKRYLPLNEICKLYLGYGLNNPRDPIERAKALMRIYLKFKNEWEEEVKLRHEKMKKKVNSLQEKVKELKHDF</sequence>
<name>A0A1B6E1S5_9HEMI</name>
<keyword evidence="1" id="KW-0698">rRNA processing</keyword>